<reference evidence="2" key="1">
    <citation type="journal article" date="2011" name="Proc. Natl. Acad. Sci. U.S.A.">
        <title>Genomic insights into the physiology and ecology of the marine filamentous cyanobacterium Lyngbya majuscula.</title>
        <authorList>
            <person name="Jones A.C."/>
            <person name="Monroe E.A."/>
            <person name="Podell S."/>
            <person name="Hess W.R."/>
            <person name="Klages S."/>
            <person name="Esquenazi E."/>
            <person name="Niessen S."/>
            <person name="Hoover H."/>
            <person name="Rothmann M."/>
            <person name="Lasken R.S."/>
            <person name="Yates J.R.III."/>
            <person name="Reinhardt R."/>
            <person name="Kube M."/>
            <person name="Burkart M.D."/>
            <person name="Allen E.E."/>
            <person name="Dorrestein P.C."/>
            <person name="Gerwick W.H."/>
            <person name="Gerwick L."/>
        </authorList>
    </citation>
    <scope>NUCLEOTIDE SEQUENCE [LARGE SCALE GENOMIC DNA]</scope>
    <source>
        <strain evidence="2">3L</strain>
    </source>
</reference>
<evidence type="ECO:0000313" key="1">
    <source>
        <dbReference type="EMBL" id="EGJ30969.1"/>
    </source>
</evidence>
<dbReference type="EMBL" id="GL890944">
    <property type="protein sequence ID" value="EGJ30969.1"/>
    <property type="molecule type" value="Genomic_DNA"/>
</dbReference>
<dbReference type="HOGENOM" id="CLU_2807728_0_0_3"/>
<dbReference type="AlphaFoldDB" id="F4XWK9"/>
<organism evidence="1 2">
    <name type="scientific">Moorena producens 3L</name>
    <dbReference type="NCBI Taxonomy" id="489825"/>
    <lineage>
        <taxon>Bacteria</taxon>
        <taxon>Bacillati</taxon>
        <taxon>Cyanobacteriota</taxon>
        <taxon>Cyanophyceae</taxon>
        <taxon>Coleofasciculales</taxon>
        <taxon>Coleofasciculaceae</taxon>
        <taxon>Moorena</taxon>
    </lineage>
</organism>
<protein>
    <submittedName>
        <fullName evidence="1">Uncharacterized protein</fullName>
    </submittedName>
</protein>
<gene>
    <name evidence="1" type="ORF">LYNGBM3L_44160</name>
</gene>
<accession>F4XWK9</accession>
<evidence type="ECO:0000313" key="2">
    <source>
        <dbReference type="Proteomes" id="UP000003959"/>
    </source>
</evidence>
<dbReference type="Proteomes" id="UP000003959">
    <property type="component" value="Unassembled WGS sequence"/>
</dbReference>
<name>F4XWK9_9CYAN</name>
<sequence>MSGINAQQKNSTSDLKQSKTELDKELDIVKHIQYLNISIDLKLRFRRLVLFANQVYNSEWKSHQFSS</sequence>
<keyword evidence="2" id="KW-1185">Reference proteome</keyword>
<proteinExistence type="predicted"/>